<dbReference type="EMBL" id="PTQR01000086">
    <property type="protein sequence ID" value="TKX20679.1"/>
    <property type="molecule type" value="Genomic_DNA"/>
</dbReference>
<dbReference type="EMBL" id="NHZQ01000335">
    <property type="protein sequence ID" value="PSK42305.1"/>
    <property type="molecule type" value="Genomic_DNA"/>
</dbReference>
<dbReference type="PANTHER" id="PTHR42896:SF2">
    <property type="entry name" value="CBBY-LIKE PROTEIN"/>
    <property type="match status" value="1"/>
</dbReference>
<keyword evidence="2" id="KW-0378">Hydrolase</keyword>
<evidence type="ECO:0000313" key="1">
    <source>
        <dbReference type="EMBL" id="PSK42305.1"/>
    </source>
</evidence>
<gene>
    <name evidence="1" type="ORF">B9Z65_4219</name>
    <name evidence="2" type="ORF">C1H76_7065</name>
</gene>
<reference evidence="2 4" key="2">
    <citation type="submission" date="2018-02" db="EMBL/GenBank/DDBJ databases">
        <title>Draft genome sequences of Elsinoe sp., causing black scab on jojoba.</title>
        <authorList>
            <person name="Stodart B."/>
            <person name="Jeffress S."/>
            <person name="Ash G."/>
            <person name="Arun Chinnappa K."/>
        </authorList>
    </citation>
    <scope>NUCLEOTIDE SEQUENCE [LARGE SCALE GENOMIC DNA]</scope>
    <source>
        <strain evidence="2 4">Hillstone_2</strain>
    </source>
</reference>
<evidence type="ECO:0000313" key="3">
    <source>
        <dbReference type="Proteomes" id="UP000243723"/>
    </source>
</evidence>
<dbReference type="AlphaFoldDB" id="A0A2P7Z262"/>
<accession>A0A2P7Z262</accession>
<dbReference type="SFLD" id="SFLDG01129">
    <property type="entry name" value="C1.5:_HAD__Beta-PGM__Phosphata"/>
    <property type="match status" value="1"/>
</dbReference>
<organism evidence="1 3">
    <name type="scientific">Elsinoe australis</name>
    <dbReference type="NCBI Taxonomy" id="40998"/>
    <lineage>
        <taxon>Eukaryota</taxon>
        <taxon>Fungi</taxon>
        <taxon>Dikarya</taxon>
        <taxon>Ascomycota</taxon>
        <taxon>Pezizomycotina</taxon>
        <taxon>Dothideomycetes</taxon>
        <taxon>Dothideomycetidae</taxon>
        <taxon>Myriangiales</taxon>
        <taxon>Elsinoaceae</taxon>
        <taxon>Elsinoe</taxon>
    </lineage>
</organism>
<dbReference type="Gene3D" id="1.10.150.240">
    <property type="entry name" value="Putative phosphatase, domain 2"/>
    <property type="match status" value="1"/>
</dbReference>
<sequence length="247" mass="27170">MPKITQILFDCDNTLVLSEELAFEACAELANEILEKHNNPKRYTGPELLKDFVGQNFRGMMMSLQEKYNIEIPKDELEDYVARELGKVIETLEAKAQPCPGSMEVLAKLYDDKKYGLAVVSSSALPRVQASIKKVGQDKFFPPEHVYSAASSLEKPTSKPDPAVYIHACKEIGVQPGECVAVEDSKSGATAAKRAGIPLIGYVGPYAAEGEEKQKSMVKLLKEECGAIYVMHHWDEFDAALKAVEAA</sequence>
<reference evidence="1 3" key="1">
    <citation type="submission" date="2017-05" db="EMBL/GenBank/DDBJ databases">
        <title>Draft genome sequence of Elsinoe australis.</title>
        <authorList>
            <person name="Cheng Q."/>
        </authorList>
    </citation>
    <scope>NUCLEOTIDE SEQUENCE [LARGE SCALE GENOMIC DNA]</scope>
    <source>
        <strain evidence="1 3">NL1</strain>
    </source>
</reference>
<dbReference type="OrthoDB" id="2107174at2759"/>
<keyword evidence="3" id="KW-1185">Reference proteome</keyword>
<dbReference type="STRING" id="40998.A0A2P7Z262"/>
<evidence type="ECO:0000313" key="2">
    <source>
        <dbReference type="EMBL" id="TKX20679.1"/>
    </source>
</evidence>
<dbReference type="Proteomes" id="UP000243723">
    <property type="component" value="Unassembled WGS sequence"/>
</dbReference>
<evidence type="ECO:0000313" key="4">
    <source>
        <dbReference type="Proteomes" id="UP000308133"/>
    </source>
</evidence>
<protein>
    <submittedName>
        <fullName evidence="2">Haloacid dehalogenase-like hydrolase-3</fullName>
    </submittedName>
</protein>
<dbReference type="SFLD" id="SFLDS00003">
    <property type="entry name" value="Haloacid_Dehalogenase"/>
    <property type="match status" value="1"/>
</dbReference>
<dbReference type="GO" id="GO:0016791">
    <property type="term" value="F:phosphatase activity"/>
    <property type="evidence" value="ECO:0007669"/>
    <property type="project" value="UniProtKB-ARBA"/>
</dbReference>
<dbReference type="SUPFAM" id="SSF56784">
    <property type="entry name" value="HAD-like"/>
    <property type="match status" value="1"/>
</dbReference>
<proteinExistence type="predicted"/>
<dbReference type="InterPro" id="IPR044999">
    <property type="entry name" value="CbbY-like"/>
</dbReference>
<dbReference type="Proteomes" id="UP000308133">
    <property type="component" value="Unassembled WGS sequence"/>
</dbReference>
<comment type="caution">
    <text evidence="1">The sequence shown here is derived from an EMBL/GenBank/DDBJ whole genome shotgun (WGS) entry which is preliminary data.</text>
</comment>
<dbReference type="Pfam" id="PF13419">
    <property type="entry name" value="HAD_2"/>
    <property type="match status" value="1"/>
</dbReference>
<dbReference type="NCBIfam" id="TIGR01509">
    <property type="entry name" value="HAD-SF-IA-v3"/>
    <property type="match status" value="1"/>
</dbReference>
<name>A0A2P7Z262_9PEZI</name>
<dbReference type="CDD" id="cd07505">
    <property type="entry name" value="HAD_BPGM-like"/>
    <property type="match status" value="1"/>
</dbReference>
<dbReference type="InterPro" id="IPR036412">
    <property type="entry name" value="HAD-like_sf"/>
</dbReference>
<dbReference type="PANTHER" id="PTHR42896">
    <property type="entry name" value="XYLULOSE-1,5-BISPHOSPHATE (XUBP) PHOSPHATASE"/>
    <property type="match status" value="1"/>
</dbReference>
<dbReference type="Gene3D" id="3.40.50.1000">
    <property type="entry name" value="HAD superfamily/HAD-like"/>
    <property type="match status" value="1"/>
</dbReference>
<dbReference type="InterPro" id="IPR041492">
    <property type="entry name" value="HAD_2"/>
</dbReference>
<dbReference type="InterPro" id="IPR006439">
    <property type="entry name" value="HAD-SF_hydro_IA"/>
</dbReference>
<dbReference type="InterPro" id="IPR023198">
    <property type="entry name" value="PGP-like_dom2"/>
</dbReference>
<dbReference type="InterPro" id="IPR023214">
    <property type="entry name" value="HAD_sf"/>
</dbReference>